<feature type="compositionally biased region" description="Basic and acidic residues" evidence="1">
    <location>
        <begin position="554"/>
        <end position="563"/>
    </location>
</feature>
<protein>
    <submittedName>
        <fullName evidence="2">Uncharacterized protein</fullName>
    </submittedName>
</protein>
<organism evidence="2 3">
    <name type="scientific">Paraphaeosphaeria minitans</name>
    <dbReference type="NCBI Taxonomy" id="565426"/>
    <lineage>
        <taxon>Eukaryota</taxon>
        <taxon>Fungi</taxon>
        <taxon>Dikarya</taxon>
        <taxon>Ascomycota</taxon>
        <taxon>Pezizomycotina</taxon>
        <taxon>Dothideomycetes</taxon>
        <taxon>Pleosporomycetidae</taxon>
        <taxon>Pleosporales</taxon>
        <taxon>Massarineae</taxon>
        <taxon>Didymosphaeriaceae</taxon>
        <taxon>Paraphaeosphaeria</taxon>
    </lineage>
</organism>
<name>A0A9P6KVI5_9PLEO</name>
<dbReference type="Proteomes" id="UP000756921">
    <property type="component" value="Unassembled WGS sequence"/>
</dbReference>
<feature type="compositionally biased region" description="Low complexity" evidence="1">
    <location>
        <begin position="30"/>
        <end position="61"/>
    </location>
</feature>
<dbReference type="EMBL" id="WJXW01000002">
    <property type="protein sequence ID" value="KAF9740081.1"/>
    <property type="molecule type" value="Genomic_DNA"/>
</dbReference>
<feature type="compositionally biased region" description="Polar residues" evidence="1">
    <location>
        <begin position="186"/>
        <end position="206"/>
    </location>
</feature>
<gene>
    <name evidence="2" type="ORF">PMIN01_02716</name>
</gene>
<comment type="caution">
    <text evidence="2">The sequence shown here is derived from an EMBL/GenBank/DDBJ whole genome shotgun (WGS) entry which is preliminary data.</text>
</comment>
<dbReference type="AlphaFoldDB" id="A0A9P6KVI5"/>
<feature type="compositionally biased region" description="Basic residues" evidence="1">
    <location>
        <begin position="393"/>
        <end position="403"/>
    </location>
</feature>
<accession>A0A9P6KVI5</accession>
<dbReference type="OrthoDB" id="10596359at2759"/>
<feature type="region of interest" description="Disordered" evidence="1">
    <location>
        <begin position="122"/>
        <end position="218"/>
    </location>
</feature>
<feature type="region of interest" description="Disordered" evidence="1">
    <location>
        <begin position="374"/>
        <end position="639"/>
    </location>
</feature>
<feature type="compositionally biased region" description="Basic residues" evidence="1">
    <location>
        <begin position="486"/>
        <end position="495"/>
    </location>
</feature>
<evidence type="ECO:0000256" key="1">
    <source>
        <dbReference type="SAM" id="MobiDB-lite"/>
    </source>
</evidence>
<feature type="compositionally biased region" description="Polar residues" evidence="1">
    <location>
        <begin position="526"/>
        <end position="536"/>
    </location>
</feature>
<reference evidence="2" key="1">
    <citation type="journal article" date="2020" name="Mol. Plant Microbe Interact.">
        <title>Genome Sequence of the Biocontrol Agent Coniothyrium minitans strain Conio (IMI 134523).</title>
        <authorList>
            <person name="Patel D."/>
            <person name="Shittu T.A."/>
            <person name="Baroncelli R."/>
            <person name="Muthumeenakshi S."/>
            <person name="Osborne T.H."/>
            <person name="Janganan T.K."/>
            <person name="Sreenivasaprasad S."/>
        </authorList>
    </citation>
    <scope>NUCLEOTIDE SEQUENCE</scope>
    <source>
        <strain evidence="2">Conio</strain>
    </source>
</reference>
<keyword evidence="3" id="KW-1185">Reference proteome</keyword>
<sequence>MSGQPVKKIKIGSPEYKALMAKRKAEREAAAANAPLKASSPSATGGSPAAGSSGIAASTCAHATGFQSESIPAPASTLRYADGTEVKDNDWTPQSPKLHGWSDEDFARVRELDYSNAPLAAVIQWRKDPEPAEATARKKDVPRTERPKAHMQHPVPASSSKPPQKSVPEASSKPSQHPTPIHQRQPEQSTQRGRGQQVIQSQSPRPTGSPGLPHVYHDPLHMRDANAYTLLPHQKLRNELMVRGLEIPKSDLLADYIEVLSVNDQVWSCQLLTLEQEVIGKLWVKEKVDKLMIGNDSKSLNYHDYGMLTELLIDHHQQTPDANELRTKLRPEEQRKTLLSIANRHGIVVRPEKIGDYLYIAGKIADFHARKVTAERTGGSQRPQFKPRERPIRPRLRSPRRRHDRDDAPPIRKGTKRQREDHEDEEAGNEANFSSKKARHGDRSIPIENVSAPVQARTSVGATPKPSYPSKRVATAATDEESVHQPIKKVKKRQRKRDDEEDQEPKHKKARVTAPGKKASKKEGTTTKTATQQSVSEAKDLDPGTKTKSKGTKRQRDEEEMKPAQKKSRQQRQDSVAEEVKNAAGSSSRQRKTNNSRKAGFERMTFVTDDEDDEFSDFIDDGSEDESAKKRKKKNNNKMSRAVFNRVTNFFKD</sequence>
<feature type="compositionally biased region" description="Acidic residues" evidence="1">
    <location>
        <begin position="608"/>
        <end position="625"/>
    </location>
</feature>
<evidence type="ECO:0000313" key="2">
    <source>
        <dbReference type="EMBL" id="KAF9740081.1"/>
    </source>
</evidence>
<feature type="region of interest" description="Disordered" evidence="1">
    <location>
        <begin position="20"/>
        <end position="102"/>
    </location>
</feature>
<feature type="compositionally biased region" description="Basic and acidic residues" evidence="1">
    <location>
        <begin position="125"/>
        <end position="148"/>
    </location>
</feature>
<proteinExistence type="predicted"/>
<evidence type="ECO:0000313" key="3">
    <source>
        <dbReference type="Proteomes" id="UP000756921"/>
    </source>
</evidence>